<gene>
    <name evidence="5" type="ORF">JCGZ_07175</name>
</gene>
<dbReference type="EMBL" id="KK914539">
    <property type="protein sequence ID" value="KDP33604.1"/>
    <property type="molecule type" value="Genomic_DNA"/>
</dbReference>
<evidence type="ECO:0000313" key="6">
    <source>
        <dbReference type="Proteomes" id="UP000027138"/>
    </source>
</evidence>
<organism evidence="5 6">
    <name type="scientific">Jatropha curcas</name>
    <name type="common">Barbados nut</name>
    <dbReference type="NCBI Taxonomy" id="180498"/>
    <lineage>
        <taxon>Eukaryota</taxon>
        <taxon>Viridiplantae</taxon>
        <taxon>Streptophyta</taxon>
        <taxon>Embryophyta</taxon>
        <taxon>Tracheophyta</taxon>
        <taxon>Spermatophyta</taxon>
        <taxon>Magnoliopsida</taxon>
        <taxon>eudicotyledons</taxon>
        <taxon>Gunneridae</taxon>
        <taxon>Pentapetalae</taxon>
        <taxon>rosids</taxon>
        <taxon>fabids</taxon>
        <taxon>Malpighiales</taxon>
        <taxon>Euphorbiaceae</taxon>
        <taxon>Crotonoideae</taxon>
        <taxon>Jatropheae</taxon>
        <taxon>Jatropha</taxon>
    </lineage>
</organism>
<dbReference type="InterPro" id="IPR012334">
    <property type="entry name" value="Pectin_lyas_fold"/>
</dbReference>
<proteinExistence type="predicted"/>
<sequence>MSFGIEYAQNIASVVDFGAIGDGRTDDSQNIASVVDFGAIGDGRTDDSQAFLKAWGNVCGSNAILQVPQNKTFLLQPVTSMGPCCSNTVHFQKCFRLSASFIPLSFPHSHVPRFRFGAT</sequence>
<keyword evidence="6" id="KW-1185">Reference proteome</keyword>
<comment type="subcellular location">
    <subcellularLocation>
        <location evidence="1">Secreted</location>
        <location evidence="1">Cell wall</location>
    </subcellularLocation>
</comment>
<evidence type="ECO:0000313" key="5">
    <source>
        <dbReference type="EMBL" id="KDP33604.1"/>
    </source>
</evidence>
<evidence type="ECO:0000256" key="1">
    <source>
        <dbReference type="ARBA" id="ARBA00004191"/>
    </source>
</evidence>
<dbReference type="OrthoDB" id="187139at2759"/>
<reference evidence="5 6" key="1">
    <citation type="journal article" date="2014" name="PLoS ONE">
        <title>Global Analysis of Gene Expression Profiles in Physic Nut (Jatropha curcas L.) Seedlings Exposed to Salt Stress.</title>
        <authorList>
            <person name="Zhang L."/>
            <person name="Zhang C."/>
            <person name="Wu P."/>
            <person name="Chen Y."/>
            <person name="Li M."/>
            <person name="Jiang H."/>
            <person name="Wu G."/>
        </authorList>
    </citation>
    <scope>NUCLEOTIDE SEQUENCE [LARGE SCALE GENOMIC DNA]</scope>
    <source>
        <strain evidence="6">cv. GZQX0401</strain>
        <tissue evidence="5">Young leaves</tissue>
    </source>
</reference>
<dbReference type="PANTHER" id="PTHR31375">
    <property type="match status" value="1"/>
</dbReference>
<dbReference type="STRING" id="180498.A0A067KP77"/>
<dbReference type="Proteomes" id="UP000027138">
    <property type="component" value="Unassembled WGS sequence"/>
</dbReference>
<keyword evidence="4" id="KW-0961">Cell wall biogenesis/degradation</keyword>
<name>A0A067KP77_JATCU</name>
<protein>
    <recommendedName>
        <fullName evidence="7">Pectate lyase superfamily protein domain-containing protein</fullName>
    </recommendedName>
</protein>
<dbReference type="GO" id="GO:0071555">
    <property type="term" value="P:cell wall organization"/>
    <property type="evidence" value="ECO:0007669"/>
    <property type="project" value="UniProtKB-KW"/>
</dbReference>
<evidence type="ECO:0008006" key="7">
    <source>
        <dbReference type="Google" id="ProtNLM"/>
    </source>
</evidence>
<dbReference type="InterPro" id="IPR011050">
    <property type="entry name" value="Pectin_lyase_fold/virulence"/>
</dbReference>
<keyword evidence="2" id="KW-0134">Cell wall</keyword>
<dbReference type="Gene3D" id="2.160.20.10">
    <property type="entry name" value="Single-stranded right-handed beta-helix, Pectin lyase-like"/>
    <property type="match status" value="1"/>
</dbReference>
<dbReference type="AlphaFoldDB" id="A0A067KP77"/>
<evidence type="ECO:0000256" key="4">
    <source>
        <dbReference type="ARBA" id="ARBA00023316"/>
    </source>
</evidence>
<keyword evidence="3" id="KW-0964">Secreted</keyword>
<evidence type="ECO:0000256" key="2">
    <source>
        <dbReference type="ARBA" id="ARBA00022512"/>
    </source>
</evidence>
<evidence type="ECO:0000256" key="3">
    <source>
        <dbReference type="ARBA" id="ARBA00022525"/>
    </source>
</evidence>
<accession>A0A067KP77</accession>
<dbReference type="SUPFAM" id="SSF51126">
    <property type="entry name" value="Pectin lyase-like"/>
    <property type="match status" value="1"/>
</dbReference>